<dbReference type="EMBL" id="KB726307">
    <property type="protein sequence ID" value="EMT71028.1"/>
    <property type="molecule type" value="Genomic_DNA"/>
</dbReference>
<organism evidence="1 2">
    <name type="scientific">Fusarium oxysporum f. sp. cubense (strain race 4)</name>
    <name type="common">Panama disease fungus</name>
    <dbReference type="NCBI Taxonomy" id="2502994"/>
    <lineage>
        <taxon>Eukaryota</taxon>
        <taxon>Fungi</taxon>
        <taxon>Dikarya</taxon>
        <taxon>Ascomycota</taxon>
        <taxon>Pezizomycotina</taxon>
        <taxon>Sordariomycetes</taxon>
        <taxon>Hypocreomycetidae</taxon>
        <taxon>Hypocreales</taxon>
        <taxon>Nectriaceae</taxon>
        <taxon>Fusarium</taxon>
        <taxon>Fusarium oxysporum species complex</taxon>
    </lineage>
</organism>
<gene>
    <name evidence="1" type="ORF">FOC4_g10009507</name>
</gene>
<dbReference type="Proteomes" id="UP000016929">
    <property type="component" value="Unassembled WGS sequence"/>
</dbReference>
<dbReference type="AlphaFoldDB" id="N1RWN7"/>
<dbReference type="HOGENOM" id="CLU_1299752_0_0_1"/>
<reference evidence="2" key="1">
    <citation type="submission" date="2012-09" db="EMBL/GenBank/DDBJ databases">
        <title>Genome sequencing and comparative transcriptomics of race 1 and race 4 of banana pathogen: Fusarium oxysporum f. sp. cubense.</title>
        <authorList>
            <person name="Fang X."/>
            <person name="Huang J."/>
        </authorList>
    </citation>
    <scope>NUCLEOTIDE SEQUENCE [LARGE SCALE GENOMIC DNA]</scope>
    <source>
        <strain evidence="2">race 4</strain>
    </source>
</reference>
<reference evidence="2" key="2">
    <citation type="journal article" date="2014" name="PLoS ONE">
        <title>Genome and Transcriptome Analysis of the Fungal Pathogen Fusarium oxysporum f. sp. cubense Causing Banana Vascular Wilt Disease.</title>
        <authorList>
            <person name="Guo L."/>
            <person name="Han L."/>
            <person name="Yang L."/>
            <person name="Zeng H."/>
            <person name="Fan D."/>
            <person name="Zhu Y."/>
            <person name="Feng Y."/>
            <person name="Wang G."/>
            <person name="Peng C."/>
            <person name="Jiang X."/>
            <person name="Zhou D."/>
            <person name="Ni P."/>
            <person name="Liang C."/>
            <person name="Liu L."/>
            <person name="Wang J."/>
            <person name="Mao C."/>
            <person name="Fang X."/>
            <person name="Peng M."/>
            <person name="Huang J."/>
        </authorList>
    </citation>
    <scope>NUCLEOTIDE SEQUENCE [LARGE SCALE GENOMIC DNA]</scope>
    <source>
        <strain evidence="2">race 4</strain>
    </source>
</reference>
<protein>
    <submittedName>
        <fullName evidence="1">Uncharacterized protein</fullName>
    </submittedName>
</protein>
<evidence type="ECO:0000313" key="1">
    <source>
        <dbReference type="EMBL" id="EMT71028.1"/>
    </source>
</evidence>
<name>N1RWN7_FUSC4</name>
<dbReference type="OrthoDB" id="3525185at2759"/>
<keyword evidence="2" id="KW-1185">Reference proteome</keyword>
<sequence>MRLVTKGIMTHQTGTGILCPPLDDTYRRSLDDIIIKMSPLTSRAEKLLTDPFPPVLELLELQQDLLAIDDEITYWAYDRPPSWNPEVVGEVWKDPATSEEATFYCAGPVEKYFDSKLKLPPRLCEFEAKFAQQYTSQLHGTHGVQYTPSILTTSYILLIPLDSMSLFLYIKNELMTWLRGSRHPFRSICLTTLRPTSSKQMPELPLSSQTGW</sequence>
<dbReference type="STRING" id="1229665.N1RWN7"/>
<accession>N1RWN7</accession>
<proteinExistence type="predicted"/>
<evidence type="ECO:0000313" key="2">
    <source>
        <dbReference type="Proteomes" id="UP000016929"/>
    </source>
</evidence>